<dbReference type="EMBL" id="JAVRHS010000024">
    <property type="protein sequence ID" value="MDT0577183.1"/>
    <property type="molecule type" value="Genomic_DNA"/>
</dbReference>
<reference evidence="2 3" key="1">
    <citation type="submission" date="2023-09" db="EMBL/GenBank/DDBJ databases">
        <authorList>
            <person name="Rey-Velasco X."/>
        </authorList>
    </citation>
    <scope>NUCLEOTIDE SEQUENCE [LARGE SCALE GENOMIC DNA]</scope>
    <source>
        <strain evidence="2 3">F390</strain>
    </source>
</reference>
<dbReference type="Proteomes" id="UP001259803">
    <property type="component" value="Unassembled WGS sequence"/>
</dbReference>
<proteinExistence type="predicted"/>
<sequence>MSAEQGEAAPDSVFDFLYHDSRRVGSFLSQLDQNGLLKEIKQSEHAVKGTSRGFSFQVGGNLPLAGGGNLGLEMTPKEGGGQALERVYDPFWANARELLDALDGNGLISRDITSTHLGGIVLMSGSLNLIDLGMLKAMWELPTVKRKMLEGASEDEPEQGNRQERRLRGRQGRNAPKAINEDAQLMLEILPILPHSINIIMGGSGSSSWASLDANHMVGSSSDLLLKHGNAIPGKWHMLGILDAKPDSVS</sequence>
<feature type="non-terminal residue" evidence="2">
    <location>
        <position position="250"/>
    </location>
</feature>
<evidence type="ECO:0000313" key="3">
    <source>
        <dbReference type="Proteomes" id="UP001259803"/>
    </source>
</evidence>
<organism evidence="2 3">
    <name type="scientific">Croceicoccus esteveae</name>
    <dbReference type="NCBI Taxonomy" id="3075597"/>
    <lineage>
        <taxon>Bacteria</taxon>
        <taxon>Pseudomonadati</taxon>
        <taxon>Pseudomonadota</taxon>
        <taxon>Alphaproteobacteria</taxon>
        <taxon>Sphingomonadales</taxon>
        <taxon>Erythrobacteraceae</taxon>
        <taxon>Croceicoccus</taxon>
    </lineage>
</organism>
<accession>A0ABU2ZKQ8</accession>
<feature type="region of interest" description="Disordered" evidence="1">
    <location>
        <begin position="150"/>
        <end position="175"/>
    </location>
</feature>
<gene>
    <name evidence="2" type="ORF">RM533_13565</name>
</gene>
<protein>
    <submittedName>
        <fullName evidence="2">Uncharacterized protein</fullName>
    </submittedName>
</protein>
<name>A0ABU2ZKQ8_9SPHN</name>
<comment type="caution">
    <text evidence="2">The sequence shown here is derived from an EMBL/GenBank/DDBJ whole genome shotgun (WGS) entry which is preliminary data.</text>
</comment>
<evidence type="ECO:0000256" key="1">
    <source>
        <dbReference type="SAM" id="MobiDB-lite"/>
    </source>
</evidence>
<dbReference type="RefSeq" id="WP_311341758.1">
    <property type="nucleotide sequence ID" value="NZ_JAVRHS010000024.1"/>
</dbReference>
<evidence type="ECO:0000313" key="2">
    <source>
        <dbReference type="EMBL" id="MDT0577183.1"/>
    </source>
</evidence>
<keyword evidence="3" id="KW-1185">Reference proteome</keyword>